<dbReference type="Gene3D" id="3.40.50.150">
    <property type="entry name" value="Vaccinia Virus protein VP39"/>
    <property type="match status" value="2"/>
</dbReference>
<dbReference type="GO" id="GO:0032259">
    <property type="term" value="P:methylation"/>
    <property type="evidence" value="ECO:0007669"/>
    <property type="project" value="UniProtKB-KW"/>
</dbReference>
<comment type="catalytic activity">
    <reaction evidence="5">
        <text>a 2'-deoxyadenosine in DNA + S-adenosyl-L-methionine = an N(6)-methyl-2'-deoxyadenosine in DNA + S-adenosyl-L-homocysteine + H(+)</text>
        <dbReference type="Rhea" id="RHEA:15197"/>
        <dbReference type="Rhea" id="RHEA-COMP:12418"/>
        <dbReference type="Rhea" id="RHEA-COMP:12419"/>
        <dbReference type="ChEBI" id="CHEBI:15378"/>
        <dbReference type="ChEBI" id="CHEBI:57856"/>
        <dbReference type="ChEBI" id="CHEBI:59789"/>
        <dbReference type="ChEBI" id="CHEBI:90615"/>
        <dbReference type="ChEBI" id="CHEBI:90616"/>
        <dbReference type="EC" id="2.1.1.72"/>
    </reaction>
</comment>
<name>A0ABW1NBX3_9ACTN</name>
<dbReference type="EMBL" id="JBHSRF010000004">
    <property type="protein sequence ID" value="MFC6080450.1"/>
    <property type="molecule type" value="Genomic_DNA"/>
</dbReference>
<feature type="domain" description="MmeI-like target recognition" evidence="8">
    <location>
        <begin position="1003"/>
        <end position="1189"/>
    </location>
</feature>
<dbReference type="Pfam" id="PF07669">
    <property type="entry name" value="Eco57I"/>
    <property type="match status" value="1"/>
</dbReference>
<dbReference type="InterPro" id="IPR029063">
    <property type="entry name" value="SAM-dependent_MTases_sf"/>
</dbReference>
<dbReference type="InterPro" id="IPR050953">
    <property type="entry name" value="N4_N6_ade-DNA_methylase"/>
</dbReference>
<dbReference type="Proteomes" id="UP001596137">
    <property type="component" value="Unassembled WGS sequence"/>
</dbReference>
<dbReference type="EC" id="2.1.1.72" evidence="1"/>
<reference evidence="10" key="1">
    <citation type="journal article" date="2019" name="Int. J. Syst. Evol. Microbiol.">
        <title>The Global Catalogue of Microorganisms (GCM) 10K type strain sequencing project: providing services to taxonomists for standard genome sequencing and annotation.</title>
        <authorList>
            <consortium name="The Broad Institute Genomics Platform"/>
            <consortium name="The Broad Institute Genome Sequencing Center for Infectious Disease"/>
            <person name="Wu L."/>
            <person name="Ma J."/>
        </authorList>
    </citation>
    <scope>NUCLEOTIDE SEQUENCE [LARGE SCALE GENOMIC DNA]</scope>
    <source>
        <strain evidence="10">JCM 30346</strain>
    </source>
</reference>
<evidence type="ECO:0000259" key="7">
    <source>
        <dbReference type="Pfam" id="PF07669"/>
    </source>
</evidence>
<dbReference type="SUPFAM" id="SSF53335">
    <property type="entry name" value="S-adenosyl-L-methionine-dependent methyltransferases"/>
    <property type="match status" value="1"/>
</dbReference>
<evidence type="ECO:0000313" key="9">
    <source>
        <dbReference type="EMBL" id="MFC6080450.1"/>
    </source>
</evidence>
<evidence type="ECO:0000256" key="3">
    <source>
        <dbReference type="ARBA" id="ARBA00022679"/>
    </source>
</evidence>
<dbReference type="PROSITE" id="PS00092">
    <property type="entry name" value="N6_MTASE"/>
    <property type="match status" value="1"/>
</dbReference>
<keyword evidence="2 9" id="KW-0489">Methyltransferase</keyword>
<dbReference type="RefSeq" id="WP_380747221.1">
    <property type="nucleotide sequence ID" value="NZ_JBHSRF010000004.1"/>
</dbReference>
<dbReference type="InterPro" id="IPR011639">
    <property type="entry name" value="MethylTrfase_TaqI-like_dom"/>
</dbReference>
<dbReference type="Pfam" id="PF20466">
    <property type="entry name" value="MmeI_TRD"/>
    <property type="match status" value="1"/>
</dbReference>
<dbReference type="PANTHER" id="PTHR33841">
    <property type="entry name" value="DNA METHYLTRANSFERASE YEEA-RELATED"/>
    <property type="match status" value="1"/>
</dbReference>
<evidence type="ECO:0000313" key="10">
    <source>
        <dbReference type="Proteomes" id="UP001596137"/>
    </source>
</evidence>
<dbReference type="PANTHER" id="PTHR33841:SF1">
    <property type="entry name" value="DNA METHYLTRANSFERASE A"/>
    <property type="match status" value="1"/>
</dbReference>
<evidence type="ECO:0000256" key="1">
    <source>
        <dbReference type="ARBA" id="ARBA00011900"/>
    </source>
</evidence>
<dbReference type="InterPro" id="IPR046820">
    <property type="entry name" value="MmeI_TRD"/>
</dbReference>
<feature type="region of interest" description="Disordered" evidence="6">
    <location>
        <begin position="1333"/>
        <end position="1353"/>
    </location>
</feature>
<protein>
    <recommendedName>
        <fullName evidence="1">site-specific DNA-methyltransferase (adenine-specific)</fullName>
        <ecNumber evidence="1">2.1.1.72</ecNumber>
    </recommendedName>
</protein>
<keyword evidence="3" id="KW-0808">Transferase</keyword>
<keyword evidence="10" id="KW-1185">Reference proteome</keyword>
<evidence type="ECO:0000256" key="4">
    <source>
        <dbReference type="ARBA" id="ARBA00022691"/>
    </source>
</evidence>
<feature type="domain" description="Type II methyltransferase M.TaqI-like" evidence="7">
    <location>
        <begin position="643"/>
        <end position="914"/>
    </location>
</feature>
<dbReference type="PRINTS" id="PR00507">
    <property type="entry name" value="N12N6MTFRASE"/>
</dbReference>
<organism evidence="9 10">
    <name type="scientific">Sphaerisporangium aureirubrum</name>
    <dbReference type="NCBI Taxonomy" id="1544736"/>
    <lineage>
        <taxon>Bacteria</taxon>
        <taxon>Bacillati</taxon>
        <taxon>Actinomycetota</taxon>
        <taxon>Actinomycetes</taxon>
        <taxon>Streptosporangiales</taxon>
        <taxon>Streptosporangiaceae</taxon>
        <taxon>Sphaerisporangium</taxon>
    </lineage>
</organism>
<evidence type="ECO:0000259" key="8">
    <source>
        <dbReference type="Pfam" id="PF20466"/>
    </source>
</evidence>
<gene>
    <name evidence="9" type="ORF">ACFP1K_04730</name>
</gene>
<evidence type="ECO:0000256" key="6">
    <source>
        <dbReference type="SAM" id="MobiDB-lite"/>
    </source>
</evidence>
<keyword evidence="4" id="KW-0949">S-adenosyl-L-methionine</keyword>
<dbReference type="InterPro" id="IPR002052">
    <property type="entry name" value="DNA_methylase_N6_adenine_CS"/>
</dbReference>
<evidence type="ECO:0000256" key="5">
    <source>
        <dbReference type="ARBA" id="ARBA00047942"/>
    </source>
</evidence>
<comment type="caution">
    <text evidence="9">The sequence shown here is derived from an EMBL/GenBank/DDBJ whole genome shotgun (WGS) entry which is preliminary data.</text>
</comment>
<sequence length="1364" mass="151525">MVPAAEQHADWLRLLRPDGPFLTVSVLTDVMEHGLDVVPAEVTARLRQAWLEVQAAPDLLRPAWVDLIFTELLRWPAGVLAADARLPDELRSWGGDQARPDAVVYGPDPVASRAERLLVYRRPWDESLTQATRDRPSMIEQAALLCRRRGVPLALLTDGRFWVLVHAKQGAPTSTAVFDADLWLEEPALLRAFASLLGMSRLLPPPTQQDGTPSTSLAGLFERTAHAQTQVTDTLGDQVRQAVELLVGEFARLDRESSGALLADVPERQIYRATLTVMMRLVFLLYAEEQRLLPILDPVYAAGYAVSSLYAQLDEAHHLHGDEIADRRPAAWPRLLALFTAVHRGCNHPDLRIPAYGGSLFDPAKFPWLPALKVTDRVIHRILDALLLLKQRGRTPERLSYKGLGVEQIGHVYEGLLEFSCKKVAEPYVGLIGKLEPEVRLAELEAEHAKGEESFTAWLKKVCAVSPTELRKALAYQPETREIGDLGSACDNDAALAARTRPFLGLLRRDLREIPTVFPTGSVLFTQVGDRRATGTHYTPRPLADEVVEHTLAPLAYSPGPAEGAEPSVWQAKPWKELLKLKVVDPAMGSGAFLVSACRYLADRVIDAWERDGLPREVESAVGSEYDRDTLHLHALRLVAARCIYGVDRDDMAVELAKLSLWLVTLAKDKPFGFLDHALRCGDSLVGLVSESQVIAFHLDPERGWTLNNRLAGTIDEVAKSVLTEVTELREHIESTAVNDAREAEEKADLLGRADGLAERLRLAADAVAGAALSTAGKSEDIFDLRLNSIADEVMAGLGGNVVKEATARTTTDFWLRGESRSEPIRPLHWPLEFPEVMRGGGFDAVVGNPPFIGGKRISGALGIDVREYLKQHVAGNKPGHADLCSYFLLRNHTVAPTGRVGIIATNTITQGDTREIGLDQLRERGWSIYRAVKSQPWSGTASLEVSLLWSGRPRRRELRILDGVEVSEITPSLDKSSRLNGNPRRITDNIDLSFQGCIILGMGFILNPAEAQELIERNPRNAQVIFPYLNGEDLNSRPDHSASRWVVDFNDMTEEEARRYPDCFTIIEQKVKPERQRTKPDGSFALRKPLPQRYWQYADKRPALRKAVAGFDRVLAIARVSKTAMASFVPTDQVLNDKIVVFATDRSADLSLISSALHTEWAWRYSGTLKADLQYAPSDCFETFTRPNSTEQMKKAGDELFDYRSQLMAERQLGLTALYNLVNDPSEQNSMIQQIRELHVGIDEAVRQAYALDEESDLGIREYESNNSSSPLPAWPEIILDHGFHDHGHGVRWTIGPQARLDVLDKLLALNFYRYRQEELVGLHSGRKSAKGTRVRSSAAPIPNADGVDEPLDALFPPPDALF</sequence>
<evidence type="ECO:0000256" key="2">
    <source>
        <dbReference type="ARBA" id="ARBA00022603"/>
    </source>
</evidence>
<dbReference type="GO" id="GO:0008168">
    <property type="term" value="F:methyltransferase activity"/>
    <property type="evidence" value="ECO:0007669"/>
    <property type="project" value="UniProtKB-KW"/>
</dbReference>
<proteinExistence type="predicted"/>
<accession>A0ABW1NBX3</accession>